<dbReference type="STRING" id="930131.SAMN05216389_101176"/>
<dbReference type="OrthoDB" id="2438344at2"/>
<dbReference type="RefSeq" id="WP_090865850.1">
    <property type="nucleotide sequence ID" value="NZ_FOHE01000001.1"/>
</dbReference>
<feature type="transmembrane region" description="Helical" evidence="1">
    <location>
        <begin position="60"/>
        <end position="77"/>
    </location>
</feature>
<keyword evidence="1" id="KW-0812">Transmembrane</keyword>
<keyword evidence="3" id="KW-1185">Reference proteome</keyword>
<reference evidence="2 3" key="1">
    <citation type="submission" date="2016-10" db="EMBL/GenBank/DDBJ databases">
        <authorList>
            <person name="de Groot N.N."/>
        </authorList>
    </citation>
    <scope>NUCLEOTIDE SEQUENCE [LARGE SCALE GENOMIC DNA]</scope>
    <source>
        <strain evidence="2 3">IBRC-M 10780</strain>
    </source>
</reference>
<dbReference type="Proteomes" id="UP000198618">
    <property type="component" value="Unassembled WGS sequence"/>
</dbReference>
<keyword evidence="1" id="KW-0472">Membrane</keyword>
<evidence type="ECO:0000313" key="3">
    <source>
        <dbReference type="Proteomes" id="UP000198618"/>
    </source>
</evidence>
<evidence type="ECO:0000256" key="1">
    <source>
        <dbReference type="SAM" id="Phobius"/>
    </source>
</evidence>
<sequence>MGDIRVVPVIATIVAWLAIILVIYWRYKKVKEETKRWKVLLIVLIGMFSLSFNWDFHGTVLRLPVVPLGVFILMIIFKVKRAPWQFYRSFAWLGFFSLFCFIITTLLTIPINQALYPEDELSTYVADVEHASIIQTHPSAEERSLNRDALKSLEMERDTIYSEIWYQQADSDMESREVDERFPYLLTGVQPKWGSGAEALIYVEEDGKGLLLTTLENQYYFRSEDALIEEGAND</sequence>
<keyword evidence="1" id="KW-1133">Transmembrane helix</keyword>
<gene>
    <name evidence="2" type="ORF">SAMN05216389_101176</name>
</gene>
<feature type="transmembrane region" description="Helical" evidence="1">
    <location>
        <begin position="37"/>
        <end position="54"/>
    </location>
</feature>
<name>A0A1H9Y564_9BACI</name>
<evidence type="ECO:0000313" key="2">
    <source>
        <dbReference type="EMBL" id="SES63520.1"/>
    </source>
</evidence>
<protein>
    <submittedName>
        <fullName evidence="2">Uncharacterized protein</fullName>
    </submittedName>
</protein>
<dbReference type="AlphaFoldDB" id="A0A1H9Y564"/>
<proteinExistence type="predicted"/>
<organism evidence="2 3">
    <name type="scientific">Oceanobacillus limi</name>
    <dbReference type="NCBI Taxonomy" id="930131"/>
    <lineage>
        <taxon>Bacteria</taxon>
        <taxon>Bacillati</taxon>
        <taxon>Bacillota</taxon>
        <taxon>Bacilli</taxon>
        <taxon>Bacillales</taxon>
        <taxon>Bacillaceae</taxon>
        <taxon>Oceanobacillus</taxon>
    </lineage>
</organism>
<accession>A0A1H9Y564</accession>
<feature type="transmembrane region" description="Helical" evidence="1">
    <location>
        <begin position="6"/>
        <end position="25"/>
    </location>
</feature>
<feature type="transmembrane region" description="Helical" evidence="1">
    <location>
        <begin position="89"/>
        <end position="109"/>
    </location>
</feature>
<dbReference type="EMBL" id="FOHE01000001">
    <property type="protein sequence ID" value="SES63520.1"/>
    <property type="molecule type" value="Genomic_DNA"/>
</dbReference>